<keyword evidence="2" id="KW-0732">Signal</keyword>
<feature type="chain" id="PRO_5042583610" evidence="2">
    <location>
        <begin position="18"/>
        <end position="239"/>
    </location>
</feature>
<evidence type="ECO:0000259" key="3">
    <source>
        <dbReference type="Pfam" id="PF14344"/>
    </source>
</evidence>
<proteinExistence type="predicted"/>
<feature type="signal peptide" evidence="2">
    <location>
        <begin position="1"/>
        <end position="17"/>
    </location>
</feature>
<name>A0AAJ5WSR0_9BACT</name>
<protein>
    <submittedName>
        <fullName evidence="4">DUF4397 domain-containing protein</fullName>
    </submittedName>
</protein>
<sequence>MNLKYITLLLAACWTMAGCEKEAEMETPETVAYAMFYNGSVGFYNKLGYVLVNNLDSQMVTYNSYNQNALGAFNYASYRKMHPGNYLVSFTDTLAKRLTNDVFSLEAGRHRTVYLTDSAGYYHTVVSEDDVARAADGALIRFLHLSPDNGPVTLYIDTEKINVTEDQRYRQISSWVKVAPNTKPGIRVVMEKEGVQTVLTRKSFALEAGKCYTLMLRGENNPVDGDPNKQTNLSGIINQ</sequence>
<feature type="region of interest" description="Disordered" evidence="1">
    <location>
        <begin position="218"/>
        <end position="239"/>
    </location>
</feature>
<dbReference type="AlphaFoldDB" id="A0AAJ5WSR0"/>
<feature type="compositionally biased region" description="Polar residues" evidence="1">
    <location>
        <begin position="228"/>
        <end position="239"/>
    </location>
</feature>
<evidence type="ECO:0000256" key="1">
    <source>
        <dbReference type="SAM" id="MobiDB-lite"/>
    </source>
</evidence>
<accession>A0AAJ5WSR0</accession>
<feature type="domain" description="DUF4397" evidence="3">
    <location>
        <begin position="68"/>
        <end position="155"/>
    </location>
</feature>
<reference evidence="4" key="1">
    <citation type="submission" date="2023-03" db="EMBL/GenBank/DDBJ databases">
        <title>Andean soil-derived lignocellulolytic bacterial consortium as a source of novel taxa and putative plastic-active enzymes.</title>
        <authorList>
            <person name="Diaz-Garcia L."/>
            <person name="Chuvochina M."/>
            <person name="Feuerriegel G."/>
            <person name="Bunk B."/>
            <person name="Sproer C."/>
            <person name="Streit W.R."/>
            <person name="Rodriguez L.M."/>
            <person name="Overmann J."/>
            <person name="Jimenez D.J."/>
        </authorList>
    </citation>
    <scope>NUCLEOTIDE SEQUENCE</scope>
    <source>
        <strain evidence="4">MAG 7</strain>
    </source>
</reference>
<evidence type="ECO:0000256" key="2">
    <source>
        <dbReference type="SAM" id="SignalP"/>
    </source>
</evidence>
<dbReference type="EMBL" id="CP119311">
    <property type="protein sequence ID" value="WEK36346.1"/>
    <property type="molecule type" value="Genomic_DNA"/>
</dbReference>
<dbReference type="InterPro" id="IPR025510">
    <property type="entry name" value="DUF4397"/>
</dbReference>
<dbReference type="Proteomes" id="UP001220610">
    <property type="component" value="Chromosome"/>
</dbReference>
<evidence type="ECO:0000313" key="5">
    <source>
        <dbReference type="Proteomes" id="UP001220610"/>
    </source>
</evidence>
<gene>
    <name evidence="4" type="ORF">P0Y53_02435</name>
</gene>
<dbReference type="Pfam" id="PF14344">
    <property type="entry name" value="DUF4397"/>
    <property type="match status" value="1"/>
</dbReference>
<organism evidence="4 5">
    <name type="scientific">Candidatus Pseudobacter hemicellulosilyticus</name>
    <dbReference type="NCBI Taxonomy" id="3121375"/>
    <lineage>
        <taxon>Bacteria</taxon>
        <taxon>Pseudomonadati</taxon>
        <taxon>Bacteroidota</taxon>
        <taxon>Chitinophagia</taxon>
        <taxon>Chitinophagales</taxon>
        <taxon>Chitinophagaceae</taxon>
        <taxon>Pseudobacter</taxon>
    </lineage>
</organism>
<evidence type="ECO:0000313" key="4">
    <source>
        <dbReference type="EMBL" id="WEK36346.1"/>
    </source>
</evidence>
<dbReference type="PROSITE" id="PS51257">
    <property type="entry name" value="PROKAR_LIPOPROTEIN"/>
    <property type="match status" value="1"/>
</dbReference>